<feature type="compositionally biased region" description="Low complexity" evidence="1">
    <location>
        <begin position="245"/>
        <end position="266"/>
    </location>
</feature>
<reference evidence="3 4" key="1">
    <citation type="journal article" date="2010" name="Nat. Biotechnol.">
        <title>Genome sequence of the model mushroom Schizophyllum commune.</title>
        <authorList>
            <person name="Ohm R.A."/>
            <person name="de Jong J.F."/>
            <person name="Lugones L.G."/>
            <person name="Aerts A."/>
            <person name="Kothe E."/>
            <person name="Stajich J.E."/>
            <person name="de Vries R.P."/>
            <person name="Record E."/>
            <person name="Levasseur A."/>
            <person name="Baker S.E."/>
            <person name="Bartholomew K.A."/>
            <person name="Coutinho P.M."/>
            <person name="Erdmann S."/>
            <person name="Fowler T.J."/>
            <person name="Gathman A.C."/>
            <person name="Lombard V."/>
            <person name="Henrissat B."/>
            <person name="Knabe N."/>
            <person name="Kuees U."/>
            <person name="Lilly W.W."/>
            <person name="Lindquist E."/>
            <person name="Lucas S."/>
            <person name="Magnuson J.K."/>
            <person name="Piumi F."/>
            <person name="Raudaskoski M."/>
            <person name="Salamov A."/>
            <person name="Schmutz J."/>
            <person name="Schwarze F.W.M.R."/>
            <person name="vanKuyk P.A."/>
            <person name="Horton J.S."/>
            <person name="Grigoriev I.V."/>
            <person name="Woesten H.A.B."/>
        </authorList>
    </citation>
    <scope>NUCLEOTIDE SEQUENCE [LARGE SCALE GENOMIC DNA]</scope>
    <source>
        <strain evidence="4">H4-8 / FGSC 9210</strain>
    </source>
</reference>
<gene>
    <name evidence="3" type="ORF">SCHCODRAFT_257049</name>
</gene>
<sequence>MMCWRSTSALLTSDTSTSSASALSAMSVMTIDNNDGWILYSSGWTTSGCSRMDGADEAAASLHCIVRSSMDRPALAVFTFNGTAVQVSGWQNSTSPRMSRTLFSVDDGNPSSPSSTEPYIYQATSLSPGRHTLFIQAHEGFALDHIEYAPSATDSSAPSSSSDCAVAAGAIESGSNSDAAARIVGGILGAAIIVLCAIIAFLLCLRRKERREARRASLSAVPFARHPQLRRTLSEKLYAFDGSQSCVPKSPTPSSSSDLSKNLPASDPSKYLPSVPYAPPPKDYTTPILGYAPRYTTPAPNDTRPMRVPKRARQGSTAASPTPARQTSMPGHIRRSSSEKRLPRKPAPAVHDDYGLVQSNRFTSTHADDGGVPKGREQSLFGLARSDTPFSDTDTELPKYSLPSPTQGYGWTSEKAKEKM</sequence>
<dbReference type="STRING" id="578458.D8Q3T8"/>
<feature type="compositionally biased region" description="Polar residues" evidence="1">
    <location>
        <begin position="314"/>
        <end position="329"/>
    </location>
</feature>
<feature type="compositionally biased region" description="Basic and acidic residues" evidence="1">
    <location>
        <begin position="366"/>
        <end position="377"/>
    </location>
</feature>
<feature type="transmembrane region" description="Helical" evidence="2">
    <location>
        <begin position="183"/>
        <end position="205"/>
    </location>
</feature>
<protein>
    <submittedName>
        <fullName evidence="3">Expressed protein</fullName>
    </submittedName>
</protein>
<keyword evidence="2" id="KW-1133">Transmembrane helix</keyword>
<dbReference type="Gene3D" id="2.60.120.260">
    <property type="entry name" value="Galactose-binding domain-like"/>
    <property type="match status" value="1"/>
</dbReference>
<evidence type="ECO:0000256" key="1">
    <source>
        <dbReference type="SAM" id="MobiDB-lite"/>
    </source>
</evidence>
<keyword evidence="2" id="KW-0812">Transmembrane</keyword>
<dbReference type="InParanoid" id="D8Q3T8"/>
<dbReference type="OrthoDB" id="10389222at2759"/>
<keyword evidence="4" id="KW-1185">Reference proteome</keyword>
<evidence type="ECO:0000313" key="3">
    <source>
        <dbReference type="EMBL" id="EFI97111.1"/>
    </source>
</evidence>
<dbReference type="OMA" id="AMVASTH"/>
<proteinExistence type="predicted"/>
<organism evidence="4">
    <name type="scientific">Schizophyllum commune (strain H4-8 / FGSC 9210)</name>
    <name type="common">Split gill fungus</name>
    <dbReference type="NCBI Taxonomy" id="578458"/>
    <lineage>
        <taxon>Eukaryota</taxon>
        <taxon>Fungi</taxon>
        <taxon>Dikarya</taxon>
        <taxon>Basidiomycota</taxon>
        <taxon>Agaricomycotina</taxon>
        <taxon>Agaricomycetes</taxon>
        <taxon>Agaricomycetidae</taxon>
        <taxon>Agaricales</taxon>
        <taxon>Schizophyllaceae</taxon>
        <taxon>Schizophyllum</taxon>
    </lineage>
</organism>
<accession>D8Q3T8</accession>
<dbReference type="HOGENOM" id="CLU_654088_0_0_1"/>
<dbReference type="EMBL" id="GL377306">
    <property type="protein sequence ID" value="EFI97111.1"/>
    <property type="molecule type" value="Genomic_DNA"/>
</dbReference>
<dbReference type="RefSeq" id="XP_003032014.1">
    <property type="nucleotide sequence ID" value="XM_003031968.1"/>
</dbReference>
<keyword evidence="2" id="KW-0472">Membrane</keyword>
<dbReference type="KEGG" id="scm:SCHCO_02668284"/>
<evidence type="ECO:0000313" key="4">
    <source>
        <dbReference type="Proteomes" id="UP000007431"/>
    </source>
</evidence>
<dbReference type="Proteomes" id="UP000007431">
    <property type="component" value="Unassembled WGS sequence"/>
</dbReference>
<feature type="region of interest" description="Disordered" evidence="1">
    <location>
        <begin position="243"/>
        <end position="420"/>
    </location>
</feature>
<name>D8Q3T8_SCHCM</name>
<dbReference type="VEuPathDB" id="FungiDB:SCHCODRAFT_02668284"/>
<dbReference type="GeneID" id="9592671"/>
<evidence type="ECO:0000256" key="2">
    <source>
        <dbReference type="SAM" id="Phobius"/>
    </source>
</evidence>
<dbReference type="AlphaFoldDB" id="D8Q3T8"/>